<dbReference type="SUPFAM" id="SSF46785">
    <property type="entry name" value="Winged helix' DNA-binding domain"/>
    <property type="match status" value="1"/>
</dbReference>
<evidence type="ECO:0000259" key="3">
    <source>
        <dbReference type="Pfam" id="PF10400"/>
    </source>
</evidence>
<dbReference type="Proteomes" id="UP000595703">
    <property type="component" value="Chromosome"/>
</dbReference>
<accession>A0A7U3UWY1</accession>
<dbReference type="Pfam" id="PF10400">
    <property type="entry name" value="Vir_act_alpha_C"/>
    <property type="match status" value="1"/>
</dbReference>
<feature type="domain" description="Transcription regulator PadR N-terminal" evidence="2">
    <location>
        <begin position="7"/>
        <end position="78"/>
    </location>
</feature>
<reference evidence="4 5" key="1">
    <citation type="journal article" date="2010" name="J. Bacteriol.">
        <title>Biochemical characterization of a novel indole prenyltransferase from Streptomyces sp. SN-593.</title>
        <authorList>
            <person name="Takahashi S."/>
            <person name="Takagi H."/>
            <person name="Toyoda A."/>
            <person name="Uramoto M."/>
            <person name="Nogawa T."/>
            <person name="Ueki M."/>
            <person name="Sakaki Y."/>
            <person name="Osada H."/>
        </authorList>
    </citation>
    <scope>NUCLEOTIDE SEQUENCE [LARGE SCALE GENOMIC DNA]</scope>
    <source>
        <strain evidence="4 5">SN-593</strain>
    </source>
</reference>
<proteinExistence type="predicted"/>
<reference evidence="4 5" key="2">
    <citation type="journal article" date="2011" name="J. Antibiot.">
        <title>Furaquinocins I and J: novel polyketide isoprenoid hybrid compounds from Streptomyces reveromyceticus SN-593.</title>
        <authorList>
            <person name="Panthee S."/>
            <person name="Takahashi S."/>
            <person name="Takagi H."/>
            <person name="Nogawa T."/>
            <person name="Oowada E."/>
            <person name="Uramoto M."/>
            <person name="Osada H."/>
        </authorList>
    </citation>
    <scope>NUCLEOTIDE SEQUENCE [LARGE SCALE GENOMIC DNA]</scope>
    <source>
        <strain evidence="4 5">SN-593</strain>
    </source>
</reference>
<dbReference type="InterPro" id="IPR036390">
    <property type="entry name" value="WH_DNA-bd_sf"/>
</dbReference>
<dbReference type="PANTHER" id="PTHR43252">
    <property type="entry name" value="TRANSCRIPTIONAL REGULATOR YQJI"/>
    <property type="match status" value="1"/>
</dbReference>
<feature type="domain" description="Transcription regulator PadR C-terminal" evidence="3">
    <location>
        <begin position="90"/>
        <end position="169"/>
    </location>
</feature>
<name>A0A7U3UWY1_9ACTN</name>
<dbReference type="RefSeq" id="WP_237404963.1">
    <property type="nucleotide sequence ID" value="NZ_AP018365.1"/>
</dbReference>
<dbReference type="PANTHER" id="PTHR43252:SF6">
    <property type="entry name" value="NEGATIVE TRANSCRIPTION REGULATOR PADR"/>
    <property type="match status" value="1"/>
</dbReference>
<evidence type="ECO:0000259" key="2">
    <source>
        <dbReference type="Pfam" id="PF03551"/>
    </source>
</evidence>
<feature type="compositionally biased region" description="Low complexity" evidence="1">
    <location>
        <begin position="231"/>
        <end position="252"/>
    </location>
</feature>
<feature type="region of interest" description="Disordered" evidence="1">
    <location>
        <begin position="172"/>
        <end position="259"/>
    </location>
</feature>
<dbReference type="Gene3D" id="1.10.10.10">
    <property type="entry name" value="Winged helix-like DNA-binding domain superfamily/Winged helix DNA-binding domain"/>
    <property type="match status" value="1"/>
</dbReference>
<sequence length="259" mass="27092">MSLRMALLGLLASRGPSSGYALTRDFAGSLSHVWAARHSQVYPELARMFEAGLIGVEDTGPRGRKRYYVTGSGREELRCWLTGVEPSRTVRSEVALRAFLLPTLGPEVAAGLARAEERFHRERAEEIGRLRDLASAGGGSGFGAYAAELGVRLSAATAEWARWAAEQLEADARAEAAAATTPAEDEPDHASDGHAARTPPDRTSPARTAPDSTAGDSAASCADPNPRAPQAPSAPADRAPNDAAPPARTRAPGAPPPPA</sequence>
<organism evidence="4 5">
    <name type="scientific">Actinacidiphila reveromycinica</name>
    <dbReference type="NCBI Taxonomy" id="659352"/>
    <lineage>
        <taxon>Bacteria</taxon>
        <taxon>Bacillati</taxon>
        <taxon>Actinomycetota</taxon>
        <taxon>Actinomycetes</taxon>
        <taxon>Kitasatosporales</taxon>
        <taxon>Streptomycetaceae</taxon>
        <taxon>Actinacidiphila</taxon>
    </lineage>
</organism>
<reference evidence="4 5" key="3">
    <citation type="journal article" date="2011" name="Nat. Chem. Biol.">
        <title>Reveromycin A biosynthesis uses RevG and RevJ for stereospecific spiroacetal formation.</title>
        <authorList>
            <person name="Takahashi S."/>
            <person name="Toyoda A."/>
            <person name="Sekiyama Y."/>
            <person name="Takagi H."/>
            <person name="Nogawa T."/>
            <person name="Uramoto M."/>
            <person name="Suzuki R."/>
            <person name="Koshino H."/>
            <person name="Kumano T."/>
            <person name="Panthee S."/>
            <person name="Dairi T."/>
            <person name="Ishikawa J."/>
            <person name="Ikeda H."/>
            <person name="Sakaki Y."/>
            <person name="Osada H."/>
        </authorList>
    </citation>
    <scope>NUCLEOTIDE SEQUENCE [LARGE SCALE GENOMIC DNA]</scope>
    <source>
        <strain evidence="4 5">SN-593</strain>
    </source>
</reference>
<reference evidence="4 5" key="4">
    <citation type="journal article" date="2020" name="Sci. Rep.">
        <title>beta-carboline chemical signals induce reveromycin production through a LuxR family regulator in Streptomyces sp. SN-593.</title>
        <authorList>
            <person name="Panthee S."/>
            <person name="Kito N."/>
            <person name="Hayashi T."/>
            <person name="Shimizu T."/>
            <person name="Ishikawa J."/>
            <person name="Hamamoto H."/>
            <person name="Osada H."/>
            <person name="Takahashi S."/>
        </authorList>
    </citation>
    <scope>NUCLEOTIDE SEQUENCE [LARGE SCALE GENOMIC DNA]</scope>
    <source>
        <strain evidence="4 5">SN-593</strain>
    </source>
</reference>
<dbReference type="InterPro" id="IPR018309">
    <property type="entry name" value="Tscrpt_reg_PadR_C"/>
</dbReference>
<protein>
    <submittedName>
        <fullName evidence="4">Putative transcriptional regulator</fullName>
    </submittedName>
</protein>
<dbReference type="InterPro" id="IPR005149">
    <property type="entry name" value="Tscrpt_reg_PadR_N"/>
</dbReference>
<dbReference type="Pfam" id="PF03551">
    <property type="entry name" value="PadR"/>
    <property type="match status" value="1"/>
</dbReference>
<dbReference type="InterPro" id="IPR036388">
    <property type="entry name" value="WH-like_DNA-bd_sf"/>
</dbReference>
<gene>
    <name evidence="4" type="ORF">RVR_7302</name>
</gene>
<dbReference type="EMBL" id="AP018365">
    <property type="protein sequence ID" value="BBB00298.1"/>
    <property type="molecule type" value="Genomic_DNA"/>
</dbReference>
<evidence type="ECO:0000313" key="4">
    <source>
        <dbReference type="EMBL" id="BBB00298.1"/>
    </source>
</evidence>
<dbReference type="KEGG" id="arev:RVR_7302"/>
<evidence type="ECO:0000256" key="1">
    <source>
        <dbReference type="SAM" id="MobiDB-lite"/>
    </source>
</evidence>
<keyword evidence="5" id="KW-1185">Reference proteome</keyword>
<dbReference type="AlphaFoldDB" id="A0A7U3UWY1"/>
<evidence type="ECO:0000313" key="5">
    <source>
        <dbReference type="Proteomes" id="UP000595703"/>
    </source>
</evidence>